<organism evidence="1 2">
    <name type="scientific">Fulvivirga marina</name>
    <dbReference type="NCBI Taxonomy" id="2494733"/>
    <lineage>
        <taxon>Bacteria</taxon>
        <taxon>Pseudomonadati</taxon>
        <taxon>Bacteroidota</taxon>
        <taxon>Cytophagia</taxon>
        <taxon>Cytophagales</taxon>
        <taxon>Fulvivirgaceae</taxon>
        <taxon>Fulvivirga</taxon>
    </lineage>
</organism>
<reference evidence="1" key="1">
    <citation type="submission" date="2021-01" db="EMBL/GenBank/DDBJ databases">
        <title>Fulvivirga kasyanovii gen. nov., sp nov., a novel member of the phylum Bacteroidetes isolated from seawater in a mussel farm.</title>
        <authorList>
            <person name="Zhao L.-H."/>
            <person name="Wang Z.-J."/>
        </authorList>
    </citation>
    <scope>NUCLEOTIDE SEQUENCE</scope>
    <source>
        <strain evidence="1">29W222</strain>
    </source>
</reference>
<accession>A0A937FTP2</accession>
<comment type="caution">
    <text evidence="1">The sequence shown here is derived from an EMBL/GenBank/DDBJ whole genome shotgun (WGS) entry which is preliminary data.</text>
</comment>
<dbReference type="Gene3D" id="2.40.30.190">
    <property type="match status" value="1"/>
</dbReference>
<evidence type="ECO:0000313" key="2">
    <source>
        <dbReference type="Proteomes" id="UP000614216"/>
    </source>
</evidence>
<dbReference type="EMBL" id="JAEUGD010000016">
    <property type="protein sequence ID" value="MBL6445619.1"/>
    <property type="molecule type" value="Genomic_DNA"/>
</dbReference>
<protein>
    <submittedName>
        <fullName evidence="1">Uncharacterized protein</fullName>
    </submittedName>
</protein>
<evidence type="ECO:0000313" key="1">
    <source>
        <dbReference type="EMBL" id="MBL6445619.1"/>
    </source>
</evidence>
<gene>
    <name evidence="1" type="ORF">JMN32_04820</name>
</gene>
<keyword evidence="2" id="KW-1185">Reference proteome</keyword>
<dbReference type="AlphaFoldDB" id="A0A937FTP2"/>
<sequence length="62" mass="6822">MLFQVPNSEVMAKIAFTAISSASGSNLMGKPTVTNRGEEQVKFDINVENAKLGKYTIHIHEK</sequence>
<name>A0A937FTP2_9BACT</name>
<dbReference type="RefSeq" id="WP_202855160.1">
    <property type="nucleotide sequence ID" value="NZ_JAEUGD010000016.1"/>
</dbReference>
<dbReference type="Proteomes" id="UP000614216">
    <property type="component" value="Unassembled WGS sequence"/>
</dbReference>
<proteinExistence type="predicted"/>